<evidence type="ECO:0000313" key="3">
    <source>
        <dbReference type="Proteomes" id="UP000001861"/>
    </source>
</evidence>
<reference evidence="2 3" key="1">
    <citation type="journal article" date="2010" name="Proc. Natl. Acad. Sci. U.S.A.">
        <title>Insights into evolution of multicellular fungi from the assembled chromosomes of the mushroom Coprinopsis cinerea (Coprinus cinereus).</title>
        <authorList>
            <person name="Stajich J.E."/>
            <person name="Wilke S.K."/>
            <person name="Ahren D."/>
            <person name="Au C.H."/>
            <person name="Birren B.W."/>
            <person name="Borodovsky M."/>
            <person name="Burns C."/>
            <person name="Canback B."/>
            <person name="Casselton L.A."/>
            <person name="Cheng C.K."/>
            <person name="Deng J."/>
            <person name="Dietrich F.S."/>
            <person name="Fargo D.C."/>
            <person name="Farman M.L."/>
            <person name="Gathman A.C."/>
            <person name="Goldberg J."/>
            <person name="Guigo R."/>
            <person name="Hoegger P.J."/>
            <person name="Hooker J.B."/>
            <person name="Huggins A."/>
            <person name="James T.Y."/>
            <person name="Kamada T."/>
            <person name="Kilaru S."/>
            <person name="Kodira C."/>
            <person name="Kues U."/>
            <person name="Kupfer D."/>
            <person name="Kwan H.S."/>
            <person name="Lomsadze A."/>
            <person name="Li W."/>
            <person name="Lilly W.W."/>
            <person name="Ma L.J."/>
            <person name="Mackey A.J."/>
            <person name="Manning G."/>
            <person name="Martin F."/>
            <person name="Muraguchi H."/>
            <person name="Natvig D.O."/>
            <person name="Palmerini H."/>
            <person name="Ramesh M.A."/>
            <person name="Rehmeyer C.J."/>
            <person name="Roe B.A."/>
            <person name="Shenoy N."/>
            <person name="Stanke M."/>
            <person name="Ter-Hovhannisyan V."/>
            <person name="Tunlid A."/>
            <person name="Velagapudi R."/>
            <person name="Vision T.J."/>
            <person name="Zeng Q."/>
            <person name="Zolan M.E."/>
            <person name="Pukkila P.J."/>
        </authorList>
    </citation>
    <scope>NUCLEOTIDE SEQUENCE [LARGE SCALE GENOMIC DNA]</scope>
    <source>
        <strain evidence="3">Okayama-7 / 130 / ATCC MYA-4618 / FGSC 9003</strain>
    </source>
</reference>
<dbReference type="InParanoid" id="D6RNM0"/>
<gene>
    <name evidence="2" type="ORF">CC1G_14757</name>
</gene>
<feature type="compositionally biased region" description="Acidic residues" evidence="1">
    <location>
        <begin position="542"/>
        <end position="557"/>
    </location>
</feature>
<feature type="region of interest" description="Disordered" evidence="1">
    <location>
        <begin position="351"/>
        <end position="409"/>
    </location>
</feature>
<feature type="region of interest" description="Disordered" evidence="1">
    <location>
        <begin position="514"/>
        <end position="626"/>
    </location>
</feature>
<dbReference type="EMBL" id="AACS02000007">
    <property type="protein sequence ID" value="EFI27285.1"/>
    <property type="molecule type" value="Genomic_DNA"/>
</dbReference>
<feature type="region of interest" description="Disordered" evidence="1">
    <location>
        <begin position="1146"/>
        <end position="1423"/>
    </location>
</feature>
<feature type="compositionally biased region" description="Basic and acidic residues" evidence="1">
    <location>
        <begin position="595"/>
        <end position="605"/>
    </location>
</feature>
<organism evidence="2 3">
    <name type="scientific">Coprinopsis cinerea (strain Okayama-7 / 130 / ATCC MYA-4618 / FGSC 9003)</name>
    <name type="common">Inky cap fungus</name>
    <name type="synonym">Hormographiella aspergillata</name>
    <dbReference type="NCBI Taxonomy" id="240176"/>
    <lineage>
        <taxon>Eukaryota</taxon>
        <taxon>Fungi</taxon>
        <taxon>Dikarya</taxon>
        <taxon>Basidiomycota</taxon>
        <taxon>Agaricomycotina</taxon>
        <taxon>Agaricomycetes</taxon>
        <taxon>Agaricomycetidae</taxon>
        <taxon>Agaricales</taxon>
        <taxon>Agaricineae</taxon>
        <taxon>Psathyrellaceae</taxon>
        <taxon>Coprinopsis</taxon>
    </lineage>
</organism>
<feature type="compositionally biased region" description="Polar residues" evidence="1">
    <location>
        <begin position="1274"/>
        <end position="1287"/>
    </location>
</feature>
<feature type="region of interest" description="Disordered" evidence="1">
    <location>
        <begin position="644"/>
        <end position="675"/>
    </location>
</feature>
<feature type="compositionally biased region" description="Acidic residues" evidence="1">
    <location>
        <begin position="393"/>
        <end position="407"/>
    </location>
</feature>
<sequence>MGDNSSPPKFAGLKRRGIMGDDGPELKRTRSWQPPGPSQPPRIRRASRLTASRAKRRSFFTQRRHSSNVHTQSSNAAQDQESESEIEMHLMVADEQTTEAPPTPSEPFPISSNHLHDAPAGPTSSMKIDVQIQRLTEDGNGGGDSQDEMAEEEVDQSPDTTQDGQNGRMGDGDDDMGEEDVDGDREFVMDELEGDGRRSEGDDGAGDLYEEEVDRVSGIAEHEPEEDWDGGMGEGEDGTRVEDDMGGGDVADYDHRKTSGDDNESAFSGLDIQLAIAPSCLNPCAGLVPNPHPYNDATTHGSHPYLPTHTPTTPFCDSPKAFAGLNSASSSEVLHGSPKAFASMAAQGITANPDQLSNMEGRRGVGGMGEGDADEDGEDTDEPEGNGRLSMSEGDDGAGEDGMEGDVDGEHELSVEDNSAAEHDHRKTSGDDNESAFSGLDIQLAIAPSSLNPCAGLVPNPHPYNDATTHGSHPYLPTHTPTTPFCDSPKAFAGLNSASSSEVLHGSPKAFASMASQDITANPHELSNMEGRRGVRGMGEGDAGEDGEDMDEQDANGDGESVMDGPGGEGRTGEGEDGMDEEDADGDPDSVVDELEGRDGDHESVMDELEGDGGRSEGDDGADDMDEEEVDKVLVIAEHELEGDRDGRMSEGEDGMGGGDVAEHDHRETSGDDNESAFSGLDVQLSMPHRASTTSAGFVAHPHAPSNVMMSDYHPPSRTVHDFTNALTQAARGGPIESLQVTNAPTILSTTPGDVKMNDDLPFNMGSPDRKPAGSATGVNFCPTSTPNQQVSVDHEMGNECDKTSHGMCQICQDRVRRLYLMSNETDIVLVRNLAANTTFTFSQPHSSRTIPYGNHLPRRFDSNVFDVSLRSSSNAFEGLDKSMQVLPTGNGLLSFHSLNTFQTQRSTGASGLRKGLASPDNLFNPSSFNSTLPPSFDKGRDLNRLNKVSPRKPSTGHVPSSSRAAVELRQESSAGSSTVRGLSPSRMLVEPRGRPSFTVRQPSPSGTLPDPPSKPTAPPSPLEQTHTGAFRDLHFMEQVIPNKRSTEHISSLAIESSSRQTPPSALERARIDAFDGLHSMEPVLPKKPPTVHFPSPSRPPVELQRGPSPCPSSSTPVLAASIENPRTDAFSDLGSIQQVAPSRLHSGNMPWAAQSSSSRVRTGASMQRANACTRSRTKSPEVASAPASAFDGLLDAPRAHTFDPPSPSGMRQERPERSQDPFAMELDNREDIFDSEPEEIQYGGEADRDYDSEGTQNFDHEDADDDLADDEGASTQHRPRPTQQPALEQAGALTRSTGQPASQSDAEYDSEQARTLTRPMLTAQRRTNSPYPRPWKGKGRQIDPIDERTPGPSRRPAIRSWKGKEREFNPIDERTPGPSRRPTTRSWKGKEREFNPTDEPTPGTNDQMVDDAERGSNLNSFDHPFVDAVFSSFQGSSKPLTQDDMAQALLALGLIHGRPNGTEPQPQSLKPQLQGEQGQSLPNPSKDPKQKRPRTEDRKYKQKCVRSHALKCMGRRKGTKLSPHPITSVGPQNLERFYRHRNNPSSEYGPDIKNLVLHLDTTAHPTVRKRGAIWNEEAADLFVEDIILEDDYGFTDDDKPELREIFLVHIKALEGQYKAFMAADDIVNLEAKASVARRRYRFERRLQVCLYFEDEDEAFKKLSQLFSTFRFNWECCSGDESEGPGPNRPRYKRRAITTLPWRAQWLREVMDVLDKLHLVLRFPDGVHATPGRFPTPRFDPAALDPSRKIEETVYAAPRHGLPGNFYDEVWLREENFQSQRKALGRDNDVIIEISPYVKRLVIFARLQIIQF</sequence>
<feature type="region of interest" description="Disordered" evidence="1">
    <location>
        <begin position="925"/>
        <end position="1026"/>
    </location>
</feature>
<feature type="compositionally biased region" description="Basic and acidic residues" evidence="1">
    <location>
        <begin position="1341"/>
        <end position="1350"/>
    </location>
</feature>
<evidence type="ECO:0000256" key="1">
    <source>
        <dbReference type="SAM" id="MobiDB-lite"/>
    </source>
</evidence>
<feature type="compositionally biased region" description="Basic residues" evidence="1">
    <location>
        <begin position="42"/>
        <end position="67"/>
    </location>
</feature>
<feature type="compositionally biased region" description="Pro residues" evidence="1">
    <location>
        <begin position="1010"/>
        <end position="1022"/>
    </location>
</feature>
<accession>D6RNM0</accession>
<dbReference type="VEuPathDB" id="FungiDB:CC1G_14757"/>
<dbReference type="RefSeq" id="XP_002910779.1">
    <property type="nucleotide sequence ID" value="XM_002910733.1"/>
</dbReference>
<feature type="compositionally biased region" description="Acidic residues" evidence="1">
    <location>
        <begin position="371"/>
        <end position="384"/>
    </location>
</feature>
<proteinExistence type="predicted"/>
<feature type="region of interest" description="Disordered" evidence="1">
    <location>
        <begin position="417"/>
        <end position="436"/>
    </location>
</feature>
<protein>
    <submittedName>
        <fullName evidence="2">Uncharacterized protein</fullName>
    </submittedName>
</protein>
<dbReference type="KEGG" id="cci:CC1G_14757"/>
<feature type="compositionally biased region" description="Polar residues" evidence="1">
    <location>
        <begin position="68"/>
        <end position="79"/>
    </location>
</feature>
<feature type="compositionally biased region" description="Low complexity" evidence="1">
    <location>
        <begin position="1377"/>
        <end position="1387"/>
    </location>
</feature>
<keyword evidence="3" id="KW-1185">Reference proteome</keyword>
<feature type="region of interest" description="Disordered" evidence="1">
    <location>
        <begin position="1083"/>
        <end position="1116"/>
    </location>
</feature>
<feature type="compositionally biased region" description="Basic and acidic residues" evidence="1">
    <location>
        <begin position="1487"/>
        <end position="1500"/>
    </location>
</feature>
<feature type="compositionally biased region" description="Polar residues" evidence="1">
    <location>
        <begin position="1463"/>
        <end position="1484"/>
    </location>
</feature>
<feature type="compositionally biased region" description="Basic and acidic residues" evidence="1">
    <location>
        <begin position="417"/>
        <end position="430"/>
    </location>
</feature>
<feature type="compositionally biased region" description="Acidic residues" evidence="1">
    <location>
        <begin position="172"/>
        <end position="183"/>
    </location>
</feature>
<feature type="compositionally biased region" description="Polar residues" evidence="1">
    <location>
        <begin position="972"/>
        <end position="981"/>
    </location>
</feature>
<feature type="compositionally biased region" description="Polar residues" evidence="1">
    <location>
        <begin position="1295"/>
        <end position="1306"/>
    </location>
</feature>
<feature type="compositionally biased region" description="Polar residues" evidence="1">
    <location>
        <begin position="925"/>
        <end position="934"/>
    </location>
</feature>
<evidence type="ECO:0000313" key="2">
    <source>
        <dbReference type="EMBL" id="EFI27285.1"/>
    </source>
</evidence>
<feature type="compositionally biased region" description="Basic and acidic residues" evidence="1">
    <location>
        <begin position="1363"/>
        <end position="1376"/>
    </location>
</feature>
<dbReference type="GeneID" id="9379730"/>
<feature type="compositionally biased region" description="Acidic residues" evidence="1">
    <location>
        <begin position="1262"/>
        <end position="1273"/>
    </location>
</feature>
<feature type="compositionally biased region" description="Acidic residues" evidence="1">
    <location>
        <begin position="575"/>
        <end position="594"/>
    </location>
</feature>
<feature type="region of interest" description="Disordered" evidence="1">
    <location>
        <begin position="1"/>
        <end position="264"/>
    </location>
</feature>
<feature type="compositionally biased region" description="Basic and acidic residues" evidence="1">
    <location>
        <begin position="184"/>
        <end position="201"/>
    </location>
</feature>
<feature type="compositionally biased region" description="Basic and acidic residues" evidence="1">
    <location>
        <begin position="661"/>
        <end position="670"/>
    </location>
</feature>
<feature type="compositionally biased region" description="Acidic residues" evidence="1">
    <location>
        <begin position="202"/>
        <end position="213"/>
    </location>
</feature>
<feature type="region of interest" description="Disordered" evidence="1">
    <location>
        <begin position="1457"/>
        <end position="1504"/>
    </location>
</feature>
<feature type="compositionally biased region" description="Polar residues" evidence="1">
    <location>
        <begin position="1154"/>
        <end position="1175"/>
    </location>
</feature>
<dbReference type="OrthoDB" id="3263746at2759"/>
<dbReference type="Proteomes" id="UP000001861">
    <property type="component" value="Unassembled WGS sequence"/>
</dbReference>
<name>D6RNM0_COPC7</name>
<dbReference type="OMA" id="FEGFNDS"/>
<comment type="caution">
    <text evidence="2">The sequence shown here is derived from an EMBL/GenBank/DDBJ whole genome shotgun (WGS) entry which is preliminary data.</text>
</comment>
<dbReference type="HOGENOM" id="CLU_237813_0_0_1"/>
<feature type="compositionally biased region" description="Acidic residues" evidence="1">
    <location>
        <begin position="145"/>
        <end position="156"/>
    </location>
</feature>